<name>A0A023B9S9_GRENI</name>
<organism evidence="1 2">
    <name type="scientific">Gregarina niphandrodes</name>
    <name type="common">Septate eugregarine</name>
    <dbReference type="NCBI Taxonomy" id="110365"/>
    <lineage>
        <taxon>Eukaryota</taxon>
        <taxon>Sar</taxon>
        <taxon>Alveolata</taxon>
        <taxon>Apicomplexa</taxon>
        <taxon>Conoidasida</taxon>
        <taxon>Gregarinasina</taxon>
        <taxon>Eugregarinorida</taxon>
        <taxon>Gregarinidae</taxon>
        <taxon>Gregarina</taxon>
    </lineage>
</organism>
<keyword evidence="2" id="KW-1185">Reference proteome</keyword>
<dbReference type="VEuPathDB" id="CryptoDB:GNI_047470"/>
<comment type="caution">
    <text evidence="1">The sequence shown here is derived from an EMBL/GenBank/DDBJ whole genome shotgun (WGS) entry which is preliminary data.</text>
</comment>
<feature type="non-terminal residue" evidence="1">
    <location>
        <position position="275"/>
    </location>
</feature>
<dbReference type="RefSeq" id="XP_011129627.1">
    <property type="nucleotide sequence ID" value="XM_011131325.1"/>
</dbReference>
<evidence type="ECO:0000313" key="2">
    <source>
        <dbReference type="Proteomes" id="UP000019763"/>
    </source>
</evidence>
<accession>A0A023B9S9</accession>
<sequence>MRLAWCGRSARRRVMLRTTVFMGLARGAVPPTNDHETVEMSRTRPEFYDAGYTAWTNQTYGRAHAIHDADSSLMNQVRADATTVDRRQEARGLPPGVQDQVGARQWSTDMLTSTAAGQLHTQHFTAQQDAGASSVVMDDLTMELDRYLANDQHPGKSSMMDVGVADRTSFVMDQTEGRANVDPWFGRRELILTGQTPEIQDRYLTDSGQNPTGADGTINPWYDIRELVQPPEVQGQIGTEQLSTDVFTSAATGQLDALNQQDAGESRVIDDLTMV</sequence>
<evidence type="ECO:0000313" key="1">
    <source>
        <dbReference type="EMBL" id="EZG74313.1"/>
    </source>
</evidence>
<dbReference type="AlphaFoldDB" id="A0A023B9S9"/>
<dbReference type="Proteomes" id="UP000019763">
    <property type="component" value="Unassembled WGS sequence"/>
</dbReference>
<reference evidence="1" key="1">
    <citation type="submission" date="2013-12" db="EMBL/GenBank/DDBJ databases">
        <authorList>
            <person name="Omoto C.K."/>
            <person name="Sibley D."/>
            <person name="Venepally P."/>
            <person name="Hadjithomas M."/>
            <person name="Karamycheva S."/>
            <person name="Brunk B."/>
            <person name="Roos D."/>
            <person name="Caler E."/>
            <person name="Lorenzi H."/>
        </authorList>
    </citation>
    <scope>NUCLEOTIDE SEQUENCE</scope>
</reference>
<dbReference type="GeneID" id="22911749"/>
<proteinExistence type="predicted"/>
<gene>
    <name evidence="1" type="ORF">GNI_047470</name>
</gene>
<protein>
    <submittedName>
        <fullName evidence="1">Uncharacterized protein</fullName>
    </submittedName>
</protein>
<dbReference type="EMBL" id="AFNH02000366">
    <property type="protein sequence ID" value="EZG74313.1"/>
    <property type="molecule type" value="Genomic_DNA"/>
</dbReference>